<dbReference type="Gene3D" id="3.40.50.920">
    <property type="match status" value="1"/>
</dbReference>
<evidence type="ECO:0000259" key="2">
    <source>
        <dbReference type="Pfam" id="PF01855"/>
    </source>
</evidence>
<dbReference type="EC" id="1.2.7.3" evidence="4"/>
<dbReference type="AlphaFoldDB" id="A0A0W8E1K6"/>
<dbReference type="GO" id="GO:0047553">
    <property type="term" value="F:2-oxoglutarate synthase activity"/>
    <property type="evidence" value="ECO:0007669"/>
    <property type="project" value="UniProtKB-EC"/>
</dbReference>
<evidence type="ECO:0000259" key="3">
    <source>
        <dbReference type="Pfam" id="PF17147"/>
    </source>
</evidence>
<name>A0A0W8E1K6_9ZZZZ</name>
<sequence length="362" mass="40237">MEKIIGEPKKAFMTGNETVAWACLAAGADIMFGYPITPQNEVMHYWTRLAPKYNRGFLQTEDELSAGFTTCGAVQAGKKAFTATAGPGNVLMQEPFGMAEAMRLPVLSIIQQRGGPSSGTVVYSQQEVTLTTFGGNGEGHRIVYSTATHQEIYDYVIKGFNTAWKYRFPTFVLGDGYQAKMREPLEMYDPQDKGIEMIQPYPLIGVPGKIGENREPQHLCNIYSLEEELYDVIMKVSAEYEAISPEIIEFDAKYCEDADIIIISHGVVSRAADDAVKILRAQGIKAGYFRPITLRPFPQQQLRDVIAQSGAQQLLIAESAYGQLERLTKQEIYGETVKIDSLYMPGVGIIDFDIIQKVKSII</sequence>
<comment type="caution">
    <text evidence="4">The sequence shown here is derived from an EMBL/GenBank/DDBJ whole genome shotgun (WGS) entry which is preliminary data.</text>
</comment>
<gene>
    <name evidence="4" type="ORF">ASZ90_020047</name>
</gene>
<feature type="domain" description="Pyruvate:ferredoxin oxidoreductase core" evidence="3">
    <location>
        <begin position="258"/>
        <end position="334"/>
    </location>
</feature>
<dbReference type="InterPro" id="IPR052368">
    <property type="entry name" value="2-oxoacid_oxidoreductase"/>
</dbReference>
<dbReference type="Pfam" id="PF01855">
    <property type="entry name" value="POR_N"/>
    <property type="match status" value="1"/>
</dbReference>
<dbReference type="SUPFAM" id="SSF52518">
    <property type="entry name" value="Thiamin diphosphate-binding fold (THDP-binding)"/>
    <property type="match status" value="1"/>
</dbReference>
<dbReference type="PANTHER" id="PTHR43088">
    <property type="entry name" value="SUBUNIT OF PYRUVATE:FLAVODOXIN OXIDOREDUCTASE-RELATED"/>
    <property type="match status" value="1"/>
</dbReference>
<dbReference type="InterPro" id="IPR002880">
    <property type="entry name" value="Pyrv_Fd/Flavodoxin_OxRdtase_N"/>
</dbReference>
<protein>
    <submittedName>
        <fullName evidence="4">2-oxoglutarate oxidoreductase, alpha subunit</fullName>
        <ecNumber evidence="4">1.2.7.3</ecNumber>
    </submittedName>
</protein>
<dbReference type="Gene3D" id="3.40.50.970">
    <property type="match status" value="1"/>
</dbReference>
<dbReference type="InterPro" id="IPR033412">
    <property type="entry name" value="PFOR_II"/>
</dbReference>
<proteinExistence type="predicted"/>
<dbReference type="EMBL" id="LNQE01001917">
    <property type="protein sequence ID" value="KUG02551.1"/>
    <property type="molecule type" value="Genomic_DNA"/>
</dbReference>
<dbReference type="CDD" id="cd07034">
    <property type="entry name" value="TPP_PYR_PFOR_IOR-alpha_like"/>
    <property type="match status" value="1"/>
</dbReference>
<organism evidence="4">
    <name type="scientific">hydrocarbon metagenome</name>
    <dbReference type="NCBI Taxonomy" id="938273"/>
    <lineage>
        <taxon>unclassified sequences</taxon>
        <taxon>metagenomes</taxon>
        <taxon>ecological metagenomes</taxon>
    </lineage>
</organism>
<dbReference type="PANTHER" id="PTHR43088:SF1">
    <property type="entry name" value="SUBUNIT OF PYRUVATE:FLAVODOXIN OXIDOREDUCTASE"/>
    <property type="match status" value="1"/>
</dbReference>
<feature type="domain" description="Pyruvate flavodoxin/ferredoxin oxidoreductase pyrimidine binding" evidence="2">
    <location>
        <begin position="22"/>
        <end position="198"/>
    </location>
</feature>
<evidence type="ECO:0000313" key="4">
    <source>
        <dbReference type="EMBL" id="KUG02551.1"/>
    </source>
</evidence>
<dbReference type="InterPro" id="IPR029061">
    <property type="entry name" value="THDP-binding"/>
</dbReference>
<reference evidence="4" key="1">
    <citation type="journal article" date="2015" name="Proc. Natl. Acad. Sci. U.S.A.">
        <title>Networks of energetic and metabolic interactions define dynamics in microbial communities.</title>
        <authorList>
            <person name="Embree M."/>
            <person name="Liu J.K."/>
            <person name="Al-Bassam M.M."/>
            <person name="Zengler K."/>
        </authorList>
    </citation>
    <scope>NUCLEOTIDE SEQUENCE</scope>
</reference>
<dbReference type="SUPFAM" id="SSF52922">
    <property type="entry name" value="TK C-terminal domain-like"/>
    <property type="match status" value="1"/>
</dbReference>
<keyword evidence="1 4" id="KW-0560">Oxidoreductase</keyword>
<accession>A0A0W8E1K6</accession>
<evidence type="ECO:0000256" key="1">
    <source>
        <dbReference type="ARBA" id="ARBA00023002"/>
    </source>
</evidence>
<dbReference type="InterPro" id="IPR009014">
    <property type="entry name" value="Transketo_C/PFOR_II"/>
</dbReference>
<dbReference type="Pfam" id="PF17147">
    <property type="entry name" value="PFOR_II"/>
    <property type="match status" value="1"/>
</dbReference>